<feature type="domain" description="Alcohol dehydrogenase-like C-terminal" evidence="3">
    <location>
        <begin position="172"/>
        <end position="299"/>
    </location>
</feature>
<dbReference type="OrthoDB" id="9797931at2"/>
<dbReference type="EMBL" id="SOHJ01000002">
    <property type="protein sequence ID" value="TFD62556.1"/>
    <property type="molecule type" value="Genomic_DNA"/>
</dbReference>
<evidence type="ECO:0000313" key="6">
    <source>
        <dbReference type="Proteomes" id="UP000298170"/>
    </source>
</evidence>
<evidence type="ECO:0000313" key="5">
    <source>
        <dbReference type="EMBL" id="TFD62556.1"/>
    </source>
</evidence>
<proteinExistence type="predicted"/>
<reference evidence="5 6" key="1">
    <citation type="submission" date="2019-03" db="EMBL/GenBank/DDBJ databases">
        <title>Genomics of glacier-inhabiting Cryobacterium strains.</title>
        <authorList>
            <person name="Liu Q."/>
            <person name="Xin Y.-H."/>
        </authorList>
    </citation>
    <scope>NUCLEOTIDE SEQUENCE [LARGE SCALE GENOMIC DNA]</scope>
    <source>
        <strain evidence="5 6">Sr39</strain>
    </source>
</reference>
<sequence>MRAIEFTRERAARVVDMEIPVPGQGEVLVRITSAGICGSDLTALGGKHPFRVPPLISGHEGGGIVESVHDSVSADWVGARVAVEPQQACRTCTSCKLGIYNLCRNRLMLGMQNWPGTLAEYIVAPEECLHRVSNTVPIELLALAEPLAVAHHAVCKVPSVTGKRVAVLGGGAIGGLIVHFLAERRAESIVVTDVRPHNRQLGLELGATAAVDPLTSGWKDAAAGYAAAGEFDIVFVAAAVPHIVDDAIELLAPQGIVVQVGLFSRSIDFDIAAMQQYEKLIVGSNIYTAFDFVAAVETLENNVEKLQRLVTSQTSLEAAADFLTNKALGRVDEIVKMIVVP</sequence>
<comment type="caution">
    <text evidence="5">The sequence shown here is derived from an EMBL/GenBank/DDBJ whole genome shotgun (WGS) entry which is preliminary data.</text>
</comment>
<feature type="domain" description="Alcohol dehydrogenase-like N-terminal" evidence="4">
    <location>
        <begin position="23"/>
        <end position="132"/>
    </location>
</feature>
<dbReference type="Gene3D" id="3.40.50.720">
    <property type="entry name" value="NAD(P)-binding Rossmann-like Domain"/>
    <property type="match status" value="1"/>
</dbReference>
<accession>A0A4R9AJJ7</accession>
<dbReference type="Gene3D" id="3.90.180.10">
    <property type="entry name" value="Medium-chain alcohol dehydrogenases, catalytic domain"/>
    <property type="match status" value="1"/>
</dbReference>
<dbReference type="PANTHER" id="PTHR43401">
    <property type="entry name" value="L-THREONINE 3-DEHYDROGENASE"/>
    <property type="match status" value="1"/>
</dbReference>
<keyword evidence="2" id="KW-0560">Oxidoreductase</keyword>
<evidence type="ECO:0000259" key="3">
    <source>
        <dbReference type="Pfam" id="PF00107"/>
    </source>
</evidence>
<evidence type="ECO:0000256" key="1">
    <source>
        <dbReference type="ARBA" id="ARBA00001947"/>
    </source>
</evidence>
<dbReference type="PANTHER" id="PTHR43401:SF2">
    <property type="entry name" value="L-THREONINE 3-DEHYDROGENASE"/>
    <property type="match status" value="1"/>
</dbReference>
<dbReference type="Proteomes" id="UP000298170">
    <property type="component" value="Unassembled WGS sequence"/>
</dbReference>
<dbReference type="InterPro" id="IPR050129">
    <property type="entry name" value="Zn_alcohol_dh"/>
</dbReference>
<dbReference type="RefSeq" id="WP_134512910.1">
    <property type="nucleotide sequence ID" value="NZ_SOHJ01000002.1"/>
</dbReference>
<evidence type="ECO:0000256" key="2">
    <source>
        <dbReference type="ARBA" id="ARBA00023002"/>
    </source>
</evidence>
<dbReference type="AlphaFoldDB" id="A0A4R9AJJ7"/>
<evidence type="ECO:0008006" key="7">
    <source>
        <dbReference type="Google" id="ProtNLM"/>
    </source>
</evidence>
<dbReference type="InterPro" id="IPR013149">
    <property type="entry name" value="ADH-like_C"/>
</dbReference>
<dbReference type="InterPro" id="IPR011032">
    <property type="entry name" value="GroES-like_sf"/>
</dbReference>
<name>A0A4R9AJJ7_9MICO</name>
<evidence type="ECO:0000259" key="4">
    <source>
        <dbReference type="Pfam" id="PF08240"/>
    </source>
</evidence>
<dbReference type="SUPFAM" id="SSF50129">
    <property type="entry name" value="GroES-like"/>
    <property type="match status" value="1"/>
</dbReference>
<protein>
    <recommendedName>
        <fullName evidence="7">Zn-dependent alcohol dehydrogenase</fullName>
    </recommendedName>
</protein>
<dbReference type="Pfam" id="PF00107">
    <property type="entry name" value="ADH_zinc_N"/>
    <property type="match status" value="1"/>
</dbReference>
<gene>
    <name evidence="5" type="ORF">E3T39_00975</name>
</gene>
<dbReference type="GO" id="GO:0016491">
    <property type="term" value="F:oxidoreductase activity"/>
    <property type="evidence" value="ECO:0007669"/>
    <property type="project" value="UniProtKB-KW"/>
</dbReference>
<comment type="cofactor">
    <cofactor evidence="1">
        <name>Zn(2+)</name>
        <dbReference type="ChEBI" id="CHEBI:29105"/>
    </cofactor>
</comment>
<dbReference type="Pfam" id="PF08240">
    <property type="entry name" value="ADH_N"/>
    <property type="match status" value="1"/>
</dbReference>
<dbReference type="InterPro" id="IPR036291">
    <property type="entry name" value="NAD(P)-bd_dom_sf"/>
</dbReference>
<keyword evidence="6" id="KW-1185">Reference proteome</keyword>
<dbReference type="InterPro" id="IPR013154">
    <property type="entry name" value="ADH-like_N"/>
</dbReference>
<organism evidence="5 6">
    <name type="scientific">Cryobacterium suzukii</name>
    <dbReference type="NCBI Taxonomy" id="1259198"/>
    <lineage>
        <taxon>Bacteria</taxon>
        <taxon>Bacillati</taxon>
        <taxon>Actinomycetota</taxon>
        <taxon>Actinomycetes</taxon>
        <taxon>Micrococcales</taxon>
        <taxon>Microbacteriaceae</taxon>
        <taxon>Cryobacterium</taxon>
    </lineage>
</organism>
<dbReference type="SUPFAM" id="SSF51735">
    <property type="entry name" value="NAD(P)-binding Rossmann-fold domains"/>
    <property type="match status" value="1"/>
</dbReference>